<proteinExistence type="predicted"/>
<reference evidence="4 5" key="1">
    <citation type="submission" date="2020-08" db="EMBL/GenBank/DDBJ databases">
        <title>Sequencing the genomes of 1000 actinobacteria strains.</title>
        <authorList>
            <person name="Klenk H.-P."/>
        </authorList>
    </citation>
    <scope>NUCLEOTIDE SEQUENCE [LARGE SCALE GENOMIC DNA]</scope>
    <source>
        <strain evidence="4 5">DSM 45823</strain>
    </source>
</reference>
<evidence type="ECO:0000256" key="2">
    <source>
        <dbReference type="ARBA" id="ARBA00022827"/>
    </source>
</evidence>
<evidence type="ECO:0000313" key="4">
    <source>
        <dbReference type="EMBL" id="MBA9006926.1"/>
    </source>
</evidence>
<dbReference type="InterPro" id="IPR016164">
    <property type="entry name" value="FAD-linked_Oxase-like_C"/>
</dbReference>
<dbReference type="EMBL" id="JACJII010000001">
    <property type="protein sequence ID" value="MBA9006926.1"/>
    <property type="molecule type" value="Genomic_DNA"/>
</dbReference>
<dbReference type="GO" id="GO:0071949">
    <property type="term" value="F:FAD binding"/>
    <property type="evidence" value="ECO:0007669"/>
    <property type="project" value="InterPro"/>
</dbReference>
<dbReference type="AlphaFoldDB" id="A0A7W3N3J3"/>
<dbReference type="RefSeq" id="WP_182707675.1">
    <property type="nucleotide sequence ID" value="NZ_JACJII010000001.1"/>
</dbReference>
<dbReference type="PANTHER" id="PTHR11748">
    <property type="entry name" value="D-LACTATE DEHYDROGENASE"/>
    <property type="match status" value="1"/>
</dbReference>
<dbReference type="SUPFAM" id="SSF55103">
    <property type="entry name" value="FAD-linked oxidases, C-terminal domain"/>
    <property type="match status" value="1"/>
</dbReference>
<dbReference type="InterPro" id="IPR016169">
    <property type="entry name" value="FAD-bd_PCMH_sub2"/>
</dbReference>
<dbReference type="PANTHER" id="PTHR11748:SF103">
    <property type="entry name" value="GLYCOLATE OXIDASE SUBUNIT GLCE"/>
    <property type="match status" value="1"/>
</dbReference>
<dbReference type="PROSITE" id="PS51387">
    <property type="entry name" value="FAD_PCMH"/>
    <property type="match status" value="1"/>
</dbReference>
<name>A0A7W3N3J3_9ACTN</name>
<dbReference type="Proteomes" id="UP000539313">
    <property type="component" value="Unassembled WGS sequence"/>
</dbReference>
<gene>
    <name evidence="4" type="ORF">HNR21_005808</name>
</gene>
<dbReference type="InterPro" id="IPR016166">
    <property type="entry name" value="FAD-bd_PCMH"/>
</dbReference>
<sequence length="400" mass="41222">MGDVLEALGRVCDDVREGLPEEGVLGVVPSVVAAPRTVEEASAVMRVAAERDLAVVPRGNETRLDWGMPPTRCDLLVDTARLDRVIEYAAGDLVVKVEAGLTLERLAEVLAARGQRLALDRPLPGSTVGGTLATAAGGPLRLLYGAARDLLIGVTMIRADGQIAKAGGKVVKNVAGYDLGKLLTGSFGTLGLIVEAAFRLHPLPQARAYVTGRVGNAERAGQAVRNVLHSHHVAAAIEIDMTAGGPVTVGVLVEGVPEGVAARAEAVAGLIGPGAEIADTAPGWWGAYPDGSTLIEVTALPAALPRIADALGAVPGARLRGSAGLGGLHVGLDTTDPAPVKALLDALRAVSTAVVRYAPQAVRDEVDLWGPVPALTLMRRVKDQFDPGHRLSPGRFVGGI</sequence>
<dbReference type="GO" id="GO:0003824">
    <property type="term" value="F:catalytic activity"/>
    <property type="evidence" value="ECO:0007669"/>
    <property type="project" value="InterPro"/>
</dbReference>
<dbReference type="Pfam" id="PF01565">
    <property type="entry name" value="FAD_binding_4"/>
    <property type="match status" value="1"/>
</dbReference>
<evidence type="ECO:0000259" key="3">
    <source>
        <dbReference type="PROSITE" id="PS51387"/>
    </source>
</evidence>
<accession>A0A7W3N3J3</accession>
<keyword evidence="1" id="KW-0285">Flavoprotein</keyword>
<organism evidence="4 5">
    <name type="scientific">Thermomonospora cellulosilytica</name>
    <dbReference type="NCBI Taxonomy" id="1411118"/>
    <lineage>
        <taxon>Bacteria</taxon>
        <taxon>Bacillati</taxon>
        <taxon>Actinomycetota</taxon>
        <taxon>Actinomycetes</taxon>
        <taxon>Streptosporangiales</taxon>
        <taxon>Thermomonosporaceae</taxon>
        <taxon>Thermomonospora</taxon>
    </lineage>
</organism>
<dbReference type="Gene3D" id="3.30.465.10">
    <property type="match status" value="1"/>
</dbReference>
<dbReference type="InterPro" id="IPR006094">
    <property type="entry name" value="Oxid_FAD_bind_N"/>
</dbReference>
<evidence type="ECO:0000256" key="1">
    <source>
        <dbReference type="ARBA" id="ARBA00022630"/>
    </source>
</evidence>
<keyword evidence="2" id="KW-0274">FAD</keyword>
<protein>
    <submittedName>
        <fullName evidence="4">Glycolate oxidase FAD binding subunit</fullName>
    </submittedName>
</protein>
<feature type="domain" description="FAD-binding PCMH-type" evidence="3">
    <location>
        <begin position="25"/>
        <end position="203"/>
    </location>
</feature>
<dbReference type="SUPFAM" id="SSF56176">
    <property type="entry name" value="FAD-binding/transporter-associated domain-like"/>
    <property type="match status" value="1"/>
</dbReference>
<keyword evidence="5" id="KW-1185">Reference proteome</keyword>
<comment type="caution">
    <text evidence="4">The sequence shown here is derived from an EMBL/GenBank/DDBJ whole genome shotgun (WGS) entry which is preliminary data.</text>
</comment>
<dbReference type="InterPro" id="IPR036318">
    <property type="entry name" value="FAD-bd_PCMH-like_sf"/>
</dbReference>
<evidence type="ECO:0000313" key="5">
    <source>
        <dbReference type="Proteomes" id="UP000539313"/>
    </source>
</evidence>